<proteinExistence type="predicted"/>
<organism evidence="1">
    <name type="scientific">bioreactor metagenome</name>
    <dbReference type="NCBI Taxonomy" id="1076179"/>
    <lineage>
        <taxon>unclassified sequences</taxon>
        <taxon>metagenomes</taxon>
        <taxon>ecological metagenomes</taxon>
    </lineage>
</organism>
<reference evidence="1" key="1">
    <citation type="submission" date="2019-08" db="EMBL/GenBank/DDBJ databases">
        <authorList>
            <person name="Kucharzyk K."/>
            <person name="Murdoch R.W."/>
            <person name="Higgins S."/>
            <person name="Loffler F."/>
        </authorList>
    </citation>
    <scope>NUCLEOTIDE SEQUENCE</scope>
</reference>
<dbReference type="AlphaFoldDB" id="A0A645HLK6"/>
<comment type="caution">
    <text evidence="1">The sequence shown here is derived from an EMBL/GenBank/DDBJ whole genome shotgun (WGS) entry which is preliminary data.</text>
</comment>
<accession>A0A645HLK6</accession>
<protein>
    <submittedName>
        <fullName evidence="1">Uncharacterized protein</fullName>
    </submittedName>
</protein>
<gene>
    <name evidence="1" type="ORF">SDC9_186850</name>
</gene>
<sequence>MIGDFKGIMNDYFFYVQKNFPNSLQFDPIITVYNLKFKTKLDEIHRIRNKCMHWEDTSEGQRIKVEVADLDLLRKQMLDKDEKLGKDDMSCIEYLLKLAEACEQWVSKVVED</sequence>
<evidence type="ECO:0000313" key="1">
    <source>
        <dbReference type="EMBL" id="MPN39322.1"/>
    </source>
</evidence>
<dbReference type="EMBL" id="VSSQ01095073">
    <property type="protein sequence ID" value="MPN39322.1"/>
    <property type="molecule type" value="Genomic_DNA"/>
</dbReference>
<name>A0A645HLK6_9ZZZZ</name>